<feature type="transmembrane region" description="Helical" evidence="6">
    <location>
        <begin position="70"/>
        <end position="90"/>
    </location>
</feature>
<protein>
    <submittedName>
        <fullName evidence="7">DUF423 domain-containing protein</fullName>
    </submittedName>
</protein>
<accession>A0A8J8KCE4</accession>
<evidence type="ECO:0000313" key="7">
    <source>
        <dbReference type="EMBL" id="NSL52974.1"/>
    </source>
</evidence>
<organism evidence="7 8">
    <name type="scientific">Calidifontibacillus erzurumensis</name>
    <dbReference type="NCBI Taxonomy" id="2741433"/>
    <lineage>
        <taxon>Bacteria</taxon>
        <taxon>Bacillati</taxon>
        <taxon>Bacillota</taxon>
        <taxon>Bacilli</taxon>
        <taxon>Bacillales</taxon>
        <taxon>Bacillaceae</taxon>
        <taxon>Calidifontibacillus/Schinkia group</taxon>
        <taxon>Calidifontibacillus</taxon>
    </lineage>
</organism>
<feature type="transmembrane region" description="Helical" evidence="6">
    <location>
        <begin position="46"/>
        <end position="63"/>
    </location>
</feature>
<sequence length="122" mass="13196">MRMFLFLGAINGFLAVALGAFGAHGLEGKLTERMMDVWEKAVDYQMFHSVGLFVTAFAANLWRDSKLVKWAGIMMLIGIILFSGSLYALSTSGITVLGFITPFGGVSFLVGWALLGLAALRN</sequence>
<dbReference type="InterPro" id="IPR006696">
    <property type="entry name" value="DUF423"/>
</dbReference>
<dbReference type="PANTHER" id="PTHR43461:SF1">
    <property type="entry name" value="TRANSMEMBRANE PROTEIN 256"/>
    <property type="match status" value="1"/>
</dbReference>
<evidence type="ECO:0000256" key="6">
    <source>
        <dbReference type="SAM" id="Phobius"/>
    </source>
</evidence>
<dbReference type="GO" id="GO:0005886">
    <property type="term" value="C:plasma membrane"/>
    <property type="evidence" value="ECO:0007669"/>
    <property type="project" value="TreeGrafter"/>
</dbReference>
<feature type="transmembrane region" description="Helical" evidence="6">
    <location>
        <begin position="96"/>
        <end position="120"/>
    </location>
</feature>
<evidence type="ECO:0000313" key="8">
    <source>
        <dbReference type="Proteomes" id="UP000625804"/>
    </source>
</evidence>
<gene>
    <name evidence="7" type="ORF">HR057_14550</name>
</gene>
<evidence type="ECO:0000256" key="2">
    <source>
        <dbReference type="ARBA" id="ARBA00009694"/>
    </source>
</evidence>
<keyword evidence="3 6" id="KW-0812">Transmembrane</keyword>
<evidence type="ECO:0000256" key="3">
    <source>
        <dbReference type="ARBA" id="ARBA00022692"/>
    </source>
</evidence>
<dbReference type="PANTHER" id="PTHR43461">
    <property type="entry name" value="TRANSMEMBRANE PROTEIN 256"/>
    <property type="match status" value="1"/>
</dbReference>
<proteinExistence type="inferred from homology"/>
<name>A0A8J8KCE4_9BACI</name>
<evidence type="ECO:0000256" key="1">
    <source>
        <dbReference type="ARBA" id="ARBA00004141"/>
    </source>
</evidence>
<dbReference type="AlphaFoldDB" id="A0A8J8KCE4"/>
<dbReference type="RefSeq" id="WP_173732174.1">
    <property type="nucleotide sequence ID" value="NZ_JABTTE010000025.1"/>
</dbReference>
<evidence type="ECO:0000256" key="5">
    <source>
        <dbReference type="ARBA" id="ARBA00023136"/>
    </source>
</evidence>
<keyword evidence="4 6" id="KW-1133">Transmembrane helix</keyword>
<comment type="caution">
    <text evidence="7">The sequence shown here is derived from an EMBL/GenBank/DDBJ whole genome shotgun (WGS) entry which is preliminary data.</text>
</comment>
<keyword evidence="8" id="KW-1185">Reference proteome</keyword>
<evidence type="ECO:0000256" key="4">
    <source>
        <dbReference type="ARBA" id="ARBA00022989"/>
    </source>
</evidence>
<comment type="similarity">
    <text evidence="2">Belongs to the UPF0382 family.</text>
</comment>
<dbReference type="Pfam" id="PF04241">
    <property type="entry name" value="DUF423"/>
    <property type="match status" value="1"/>
</dbReference>
<reference evidence="7" key="1">
    <citation type="submission" date="2020-06" db="EMBL/GenBank/DDBJ databases">
        <title>A novel thermopfilic bacterium from Erzurum, Turkey.</title>
        <authorList>
            <person name="Adiguzel A."/>
            <person name="Ay H."/>
            <person name="Baltaci M.O."/>
        </authorList>
    </citation>
    <scope>NUCLEOTIDE SEQUENCE</scope>
    <source>
        <strain evidence="7">P2</strain>
    </source>
</reference>
<comment type="subcellular location">
    <subcellularLocation>
        <location evidence="1">Membrane</location>
        <topology evidence="1">Multi-pass membrane protein</topology>
    </subcellularLocation>
</comment>
<dbReference type="EMBL" id="JABTTE010000025">
    <property type="protein sequence ID" value="NSL52974.1"/>
    <property type="molecule type" value="Genomic_DNA"/>
</dbReference>
<keyword evidence="5 6" id="KW-0472">Membrane</keyword>
<dbReference type="Proteomes" id="UP000625804">
    <property type="component" value="Unassembled WGS sequence"/>
</dbReference>